<feature type="compositionally biased region" description="Acidic residues" evidence="1">
    <location>
        <begin position="98"/>
        <end position="108"/>
    </location>
</feature>
<dbReference type="GeneID" id="64594762"/>
<proteinExistence type="predicted"/>
<dbReference type="Proteomes" id="UP000719766">
    <property type="component" value="Unassembled WGS sequence"/>
</dbReference>
<keyword evidence="4" id="KW-1185">Reference proteome</keyword>
<sequence>MPSLAFSFHWLVLPPAMLLQSYVPCTCESFNGKYNPHGSGQKLQNGSNGYQAPACTRSLGPSHAYEVDALGQENCRKTLPLLIVSSMAHAGSGYCPTDDAEADSDDNPDYGNDGVGDEDIDLPEGEMGRAYPADDSDPGAFSCNPDAEIFELNLEDSVNSDEEMLTEGNRDGDNEFCHESMMTSD</sequence>
<evidence type="ECO:0000256" key="2">
    <source>
        <dbReference type="SAM" id="SignalP"/>
    </source>
</evidence>
<dbReference type="AlphaFoldDB" id="A0A9P7DAB0"/>
<feature type="chain" id="PRO_5040125560" evidence="2">
    <location>
        <begin position="28"/>
        <end position="185"/>
    </location>
</feature>
<feature type="region of interest" description="Disordered" evidence="1">
    <location>
        <begin position="95"/>
        <end position="140"/>
    </location>
</feature>
<feature type="compositionally biased region" description="Basic and acidic residues" evidence="1">
    <location>
        <begin position="168"/>
        <end position="178"/>
    </location>
</feature>
<feature type="region of interest" description="Disordered" evidence="1">
    <location>
        <begin position="158"/>
        <end position="185"/>
    </location>
</feature>
<feature type="signal peptide" evidence="2">
    <location>
        <begin position="1"/>
        <end position="27"/>
    </location>
</feature>
<keyword evidence="2" id="KW-0732">Signal</keyword>
<evidence type="ECO:0000313" key="4">
    <source>
        <dbReference type="Proteomes" id="UP000719766"/>
    </source>
</evidence>
<dbReference type="RefSeq" id="XP_041152302.1">
    <property type="nucleotide sequence ID" value="XM_041300998.1"/>
</dbReference>
<gene>
    <name evidence="3" type="ORF">HD556DRAFT_1314780</name>
</gene>
<organism evidence="3 4">
    <name type="scientific">Suillus plorans</name>
    <dbReference type="NCBI Taxonomy" id="116603"/>
    <lineage>
        <taxon>Eukaryota</taxon>
        <taxon>Fungi</taxon>
        <taxon>Dikarya</taxon>
        <taxon>Basidiomycota</taxon>
        <taxon>Agaricomycotina</taxon>
        <taxon>Agaricomycetes</taxon>
        <taxon>Agaricomycetidae</taxon>
        <taxon>Boletales</taxon>
        <taxon>Suillineae</taxon>
        <taxon>Suillaceae</taxon>
        <taxon>Suillus</taxon>
    </lineage>
</organism>
<evidence type="ECO:0000313" key="3">
    <source>
        <dbReference type="EMBL" id="KAG1784817.1"/>
    </source>
</evidence>
<evidence type="ECO:0000256" key="1">
    <source>
        <dbReference type="SAM" id="MobiDB-lite"/>
    </source>
</evidence>
<protein>
    <submittedName>
        <fullName evidence="3">Uncharacterized protein</fullName>
    </submittedName>
</protein>
<feature type="compositionally biased region" description="Acidic residues" evidence="1">
    <location>
        <begin position="115"/>
        <end position="124"/>
    </location>
</feature>
<comment type="caution">
    <text evidence="3">The sequence shown here is derived from an EMBL/GenBank/DDBJ whole genome shotgun (WGS) entry which is preliminary data.</text>
</comment>
<dbReference type="EMBL" id="JABBWE010000128">
    <property type="protein sequence ID" value="KAG1784817.1"/>
    <property type="molecule type" value="Genomic_DNA"/>
</dbReference>
<accession>A0A9P7DAB0</accession>
<reference evidence="3" key="1">
    <citation type="journal article" date="2020" name="New Phytol.">
        <title>Comparative genomics reveals dynamic genome evolution in host specialist ectomycorrhizal fungi.</title>
        <authorList>
            <person name="Lofgren L.A."/>
            <person name="Nguyen N.H."/>
            <person name="Vilgalys R."/>
            <person name="Ruytinx J."/>
            <person name="Liao H.L."/>
            <person name="Branco S."/>
            <person name="Kuo A."/>
            <person name="LaButti K."/>
            <person name="Lipzen A."/>
            <person name="Andreopoulos W."/>
            <person name="Pangilinan J."/>
            <person name="Riley R."/>
            <person name="Hundley H."/>
            <person name="Na H."/>
            <person name="Barry K."/>
            <person name="Grigoriev I.V."/>
            <person name="Stajich J.E."/>
            <person name="Kennedy P.G."/>
        </authorList>
    </citation>
    <scope>NUCLEOTIDE SEQUENCE</scope>
    <source>
        <strain evidence="3">S12</strain>
    </source>
</reference>
<name>A0A9P7DAB0_9AGAM</name>